<gene>
    <name evidence="1" type="ORF">GR183_10445</name>
</gene>
<evidence type="ECO:0000313" key="1">
    <source>
        <dbReference type="EMBL" id="MXN65320.1"/>
    </source>
</evidence>
<dbReference type="AlphaFoldDB" id="A0A7X3LUJ3"/>
<reference evidence="1 2" key="1">
    <citation type="submission" date="2019-12" db="EMBL/GenBank/DDBJ databases">
        <authorList>
            <person name="Li M."/>
        </authorList>
    </citation>
    <scope>NUCLEOTIDE SEQUENCE [LARGE SCALE GENOMIC DNA]</scope>
    <source>
        <strain evidence="1 2">GBMRC 2046</strain>
    </source>
</reference>
<organism evidence="1 2">
    <name type="scientific">Stappia sediminis</name>
    <dbReference type="NCBI Taxonomy" id="2692190"/>
    <lineage>
        <taxon>Bacteria</taxon>
        <taxon>Pseudomonadati</taxon>
        <taxon>Pseudomonadota</taxon>
        <taxon>Alphaproteobacteria</taxon>
        <taxon>Hyphomicrobiales</taxon>
        <taxon>Stappiaceae</taxon>
        <taxon>Stappia</taxon>
    </lineage>
</organism>
<dbReference type="Pfam" id="PF06282">
    <property type="entry name" value="DUF1036"/>
    <property type="match status" value="1"/>
</dbReference>
<sequence length="163" mass="18086">MMKNGEKRQCSAVKKLAGLAPSILASAVLTFLFSASLSAEARAELRLCNKTESQVGVAIGYREQAAWVTEGWWNLPANSCETIVPGPLVSRYYYIYAVDYDQFGEWGGRAFMCTREKEFTIQGIEDCVARGYERTGFFEIDTGEQASWTVQLTEPVQEGTGGR</sequence>
<dbReference type="Proteomes" id="UP000433101">
    <property type="component" value="Unassembled WGS sequence"/>
</dbReference>
<name>A0A7X3LUJ3_9HYPH</name>
<proteinExistence type="predicted"/>
<dbReference type="EMBL" id="WUMV01000003">
    <property type="protein sequence ID" value="MXN65320.1"/>
    <property type="molecule type" value="Genomic_DNA"/>
</dbReference>
<dbReference type="InterPro" id="IPR009380">
    <property type="entry name" value="DUF1036"/>
</dbReference>
<protein>
    <submittedName>
        <fullName evidence="1">DUF1036 domain-containing protein</fullName>
    </submittedName>
</protein>
<dbReference type="RefSeq" id="WP_160775514.1">
    <property type="nucleotide sequence ID" value="NZ_WUMV01000003.1"/>
</dbReference>
<accession>A0A7X3LUJ3</accession>
<evidence type="ECO:0000313" key="2">
    <source>
        <dbReference type="Proteomes" id="UP000433101"/>
    </source>
</evidence>
<keyword evidence="2" id="KW-1185">Reference proteome</keyword>
<comment type="caution">
    <text evidence="1">The sequence shown here is derived from an EMBL/GenBank/DDBJ whole genome shotgun (WGS) entry which is preliminary data.</text>
</comment>